<proteinExistence type="predicted"/>
<feature type="transmembrane region" description="Helical" evidence="1">
    <location>
        <begin position="58"/>
        <end position="77"/>
    </location>
</feature>
<evidence type="ECO:0000256" key="1">
    <source>
        <dbReference type="SAM" id="Phobius"/>
    </source>
</evidence>
<organism evidence="2 3">
    <name type="scientific">Paraburkholderia pallida</name>
    <dbReference type="NCBI Taxonomy" id="2547399"/>
    <lineage>
        <taxon>Bacteria</taxon>
        <taxon>Pseudomonadati</taxon>
        <taxon>Pseudomonadota</taxon>
        <taxon>Betaproteobacteria</taxon>
        <taxon>Burkholderiales</taxon>
        <taxon>Burkholderiaceae</taxon>
        <taxon>Paraburkholderia</taxon>
    </lineage>
</organism>
<gene>
    <name evidence="2" type="ORF">E1956_26185</name>
</gene>
<dbReference type="RefSeq" id="WP_134754250.1">
    <property type="nucleotide sequence ID" value="NZ_CP038149.1"/>
</dbReference>
<feature type="transmembrane region" description="Helical" evidence="1">
    <location>
        <begin position="109"/>
        <end position="129"/>
    </location>
</feature>
<evidence type="ECO:0008006" key="4">
    <source>
        <dbReference type="Google" id="ProtNLM"/>
    </source>
</evidence>
<accession>A0A4P7D1J8</accession>
<reference evidence="2 3" key="1">
    <citation type="submission" date="2019-03" db="EMBL/GenBank/DDBJ databases">
        <title>Paraburkholderia sp. 7MH5, isolated from subtropical forest soil.</title>
        <authorList>
            <person name="Gao Z.-H."/>
            <person name="Qiu L.-H."/>
        </authorList>
    </citation>
    <scope>NUCLEOTIDE SEQUENCE [LARGE SCALE GENOMIC DNA]</scope>
    <source>
        <strain evidence="2 3">7MH5</strain>
    </source>
</reference>
<name>A0A4P7D1J8_9BURK</name>
<protein>
    <recommendedName>
        <fullName evidence="4">Transmembrane protein</fullName>
    </recommendedName>
</protein>
<feature type="transmembrane region" description="Helical" evidence="1">
    <location>
        <begin position="15"/>
        <end position="38"/>
    </location>
</feature>
<keyword evidence="1" id="KW-0472">Membrane</keyword>
<sequence>MPHSNRYLRIVRASAWYDIVATSAFTTPWTLGAFLRVLNGMAVAMSTAPVPPFDPVHTLFANLLGSVVLVWAAVRLWRTVPAYGIFDGVARVLFALWEGVALYHGATPLIVPFLVVELAFGAAQLLPVVRDVIRRRERGRREECAYYHR</sequence>
<dbReference type="AlphaFoldDB" id="A0A4P7D1J8"/>
<keyword evidence="1" id="KW-0812">Transmembrane</keyword>
<evidence type="ECO:0000313" key="2">
    <source>
        <dbReference type="EMBL" id="QBR00525.1"/>
    </source>
</evidence>
<dbReference type="OrthoDB" id="8926562at2"/>
<dbReference type="EMBL" id="CP038149">
    <property type="protein sequence ID" value="QBR00525.1"/>
    <property type="molecule type" value="Genomic_DNA"/>
</dbReference>
<dbReference type="Proteomes" id="UP000295727">
    <property type="component" value="Chromosome 2"/>
</dbReference>
<keyword evidence="1" id="KW-1133">Transmembrane helix</keyword>
<keyword evidence="3" id="KW-1185">Reference proteome</keyword>
<dbReference type="KEGG" id="ppai:E1956_26185"/>
<evidence type="ECO:0000313" key="3">
    <source>
        <dbReference type="Proteomes" id="UP000295727"/>
    </source>
</evidence>
<feature type="transmembrane region" description="Helical" evidence="1">
    <location>
        <begin position="84"/>
        <end position="103"/>
    </location>
</feature>